<dbReference type="EMBL" id="UOEU01000715">
    <property type="protein sequence ID" value="VAW38676.1"/>
    <property type="molecule type" value="Genomic_DNA"/>
</dbReference>
<feature type="transmembrane region" description="Helical" evidence="2">
    <location>
        <begin position="21"/>
        <end position="43"/>
    </location>
</feature>
<evidence type="ECO:0000256" key="2">
    <source>
        <dbReference type="SAM" id="Phobius"/>
    </source>
</evidence>
<keyword evidence="2" id="KW-0812">Transmembrane</keyword>
<feature type="transmembrane region" description="Helical" evidence="2">
    <location>
        <begin position="63"/>
        <end position="90"/>
    </location>
</feature>
<accession>A0A3B0W274</accession>
<feature type="compositionally biased region" description="Basic and acidic residues" evidence="1">
    <location>
        <begin position="107"/>
        <end position="117"/>
    </location>
</feature>
<proteinExistence type="predicted"/>
<sequence length="117" mass="13382">MRLEKKQDEAIAKRKGNTGRTIAQIIWLLTTGTMAYFFTNYLFSEGIISTNTFYNQLLIPRSIPVLGLKLMMVFVLVIIMQIIFSIGYILASPEGRRRTGDASMHSRNKDPFDDRFG</sequence>
<organism evidence="3">
    <name type="scientific">hydrothermal vent metagenome</name>
    <dbReference type="NCBI Taxonomy" id="652676"/>
    <lineage>
        <taxon>unclassified sequences</taxon>
        <taxon>metagenomes</taxon>
        <taxon>ecological metagenomes</taxon>
    </lineage>
</organism>
<name>A0A3B0W274_9ZZZZ</name>
<reference evidence="3" key="1">
    <citation type="submission" date="2018-06" db="EMBL/GenBank/DDBJ databases">
        <authorList>
            <person name="Zhirakovskaya E."/>
        </authorList>
    </citation>
    <scope>NUCLEOTIDE SEQUENCE</scope>
</reference>
<feature type="region of interest" description="Disordered" evidence="1">
    <location>
        <begin position="96"/>
        <end position="117"/>
    </location>
</feature>
<gene>
    <name evidence="3" type="ORF">MNBD_CHLOROFLEXI01-145</name>
</gene>
<protein>
    <submittedName>
        <fullName evidence="3">Uncharacterized protein</fullName>
    </submittedName>
</protein>
<keyword evidence="2" id="KW-0472">Membrane</keyword>
<evidence type="ECO:0000256" key="1">
    <source>
        <dbReference type="SAM" id="MobiDB-lite"/>
    </source>
</evidence>
<keyword evidence="2" id="KW-1133">Transmembrane helix</keyword>
<evidence type="ECO:0000313" key="3">
    <source>
        <dbReference type="EMBL" id="VAW38676.1"/>
    </source>
</evidence>
<dbReference type="AlphaFoldDB" id="A0A3B0W274"/>